<dbReference type="Pfam" id="PF07992">
    <property type="entry name" value="Pyr_redox_2"/>
    <property type="match status" value="1"/>
</dbReference>
<keyword evidence="3" id="KW-0285">Flavoprotein</keyword>
<dbReference type="InterPro" id="IPR051169">
    <property type="entry name" value="NADH-Q_oxidoreductase"/>
</dbReference>
<gene>
    <name evidence="7" type="ORF">VL20_2143</name>
</gene>
<evidence type="ECO:0000313" key="7">
    <source>
        <dbReference type="EMBL" id="AKV67257.1"/>
    </source>
</evidence>
<reference evidence="7 8" key="1">
    <citation type="journal article" date="2016" name="Stand. Genomic Sci.">
        <title>Complete genome sequence and genomic characterization of Microcystis panniformis FACHB 1757 by third-generation sequencing.</title>
        <authorList>
            <person name="Zhang J.Y."/>
            <person name="Guan R."/>
            <person name="Zhang H.J."/>
            <person name="Li H."/>
            <person name="Xiao P."/>
            <person name="Yu G.L."/>
            <person name="Du L."/>
            <person name="Cao D.M."/>
            <person name="Zhu B.C."/>
            <person name="Li R.H."/>
            <person name="Lu Z.H."/>
        </authorList>
    </citation>
    <scope>NUCLEOTIDE SEQUENCE [LARGE SCALE GENOMIC DNA]</scope>
    <source>
        <strain evidence="7 8">FACHB-1757</strain>
    </source>
</reference>
<evidence type="ECO:0000256" key="1">
    <source>
        <dbReference type="ARBA" id="ARBA00001974"/>
    </source>
</evidence>
<proteinExistence type="inferred from homology"/>
<dbReference type="InterPro" id="IPR036188">
    <property type="entry name" value="FAD/NAD-bd_sf"/>
</dbReference>
<dbReference type="PRINTS" id="PR00368">
    <property type="entry name" value="FADPNR"/>
</dbReference>
<protein>
    <submittedName>
        <fullName evidence="7">NADH dehydrogenase</fullName>
    </submittedName>
</protein>
<keyword evidence="4" id="KW-0274">FAD</keyword>
<evidence type="ECO:0000256" key="3">
    <source>
        <dbReference type="ARBA" id="ARBA00022630"/>
    </source>
</evidence>
<accession>A0A0K1RZD5</accession>
<keyword evidence="8" id="KW-1185">Reference proteome</keyword>
<evidence type="ECO:0000256" key="5">
    <source>
        <dbReference type="ARBA" id="ARBA00023002"/>
    </source>
</evidence>
<sequence>MNKPITKICILGGGFGGLYTALDLSRLTAVKSGQWQITLVEPKDHFLFTPLLYELITGELQRWEIAPSYRQLLTGTQVNLKTQKARNIDLNNHQVYLENEEILDYDYLVLAVGVRNRWPAIPGLADYGLTFRSLEDVEKLQTAIHDLETQGKSSIDLAIIGGGPNGVELACKVADRLGKKGKVHLVERNEEILQNFPKSVRIASCRSLLAKNVSLYLNTGLKEVAANSITVFKDNKNEVIPIDLLLWTAGTQAQDWINNLDCQKTAQGKLLTRSSLQLIDYPEVFALGDIAEIYPSKQVIPATAQAAYQAASVVAKNISAVIRKKSLKPYYYLHLGDMLTLGKQSALVSSFGLNITGRLADIMRRFVYILRLPSKRHQLKVFQHWAKKILLRPRYSQVLSNTKSVEYRLHIRRGKRQKGE</sequence>
<dbReference type="GO" id="GO:0019646">
    <property type="term" value="P:aerobic electron transport chain"/>
    <property type="evidence" value="ECO:0007669"/>
    <property type="project" value="TreeGrafter"/>
</dbReference>
<evidence type="ECO:0000259" key="6">
    <source>
        <dbReference type="Pfam" id="PF07992"/>
    </source>
</evidence>
<dbReference type="EMBL" id="CP011339">
    <property type="protein sequence ID" value="AKV67257.1"/>
    <property type="molecule type" value="Genomic_DNA"/>
</dbReference>
<dbReference type="InterPro" id="IPR023753">
    <property type="entry name" value="FAD/NAD-binding_dom"/>
</dbReference>
<dbReference type="RefSeq" id="WP_052276267.1">
    <property type="nucleotide sequence ID" value="NZ_CP011339.1"/>
</dbReference>
<dbReference type="SUPFAM" id="SSF51905">
    <property type="entry name" value="FAD/NAD(P)-binding domain"/>
    <property type="match status" value="2"/>
</dbReference>
<dbReference type="GO" id="GO:0003955">
    <property type="term" value="F:NAD(P)H dehydrogenase (quinone) activity"/>
    <property type="evidence" value="ECO:0007669"/>
    <property type="project" value="TreeGrafter"/>
</dbReference>
<evidence type="ECO:0000256" key="4">
    <source>
        <dbReference type="ARBA" id="ARBA00022827"/>
    </source>
</evidence>
<dbReference type="AlphaFoldDB" id="A0A0K1RZD5"/>
<evidence type="ECO:0000256" key="2">
    <source>
        <dbReference type="ARBA" id="ARBA00005272"/>
    </source>
</evidence>
<dbReference type="KEGG" id="mpk:VL20_2143"/>
<comment type="similarity">
    <text evidence="2">Belongs to the NADH dehydrogenase family.</text>
</comment>
<dbReference type="Gene3D" id="3.50.50.100">
    <property type="match status" value="1"/>
</dbReference>
<feature type="domain" description="FAD/NAD(P)-binding" evidence="6">
    <location>
        <begin position="7"/>
        <end position="311"/>
    </location>
</feature>
<dbReference type="PANTHER" id="PTHR42913:SF4">
    <property type="entry name" value="ALTERNATIVE NAD(P)H-UBIQUINONE OXIDOREDUCTASE C1, CHLOROPLASTIC_MITOCHONDRIAL"/>
    <property type="match status" value="1"/>
</dbReference>
<organism evidence="7 8">
    <name type="scientific">Microcystis panniformis FACHB-1757</name>
    <dbReference type="NCBI Taxonomy" id="1638788"/>
    <lineage>
        <taxon>Bacteria</taxon>
        <taxon>Bacillati</taxon>
        <taxon>Cyanobacteriota</taxon>
        <taxon>Cyanophyceae</taxon>
        <taxon>Oscillatoriophycideae</taxon>
        <taxon>Chroococcales</taxon>
        <taxon>Microcystaceae</taxon>
        <taxon>Microcystis</taxon>
    </lineage>
</organism>
<dbReference type="Proteomes" id="UP000068167">
    <property type="component" value="Chromosome"/>
</dbReference>
<name>A0A0K1RZD5_9CHRO</name>
<dbReference type="PANTHER" id="PTHR42913">
    <property type="entry name" value="APOPTOSIS-INDUCING FACTOR 1"/>
    <property type="match status" value="1"/>
</dbReference>
<dbReference type="PRINTS" id="PR00469">
    <property type="entry name" value="PNDRDTASEII"/>
</dbReference>
<keyword evidence="5" id="KW-0560">Oxidoreductase</keyword>
<dbReference type="PATRIC" id="fig|1638788.3.peg.2157"/>
<comment type="cofactor">
    <cofactor evidence="1">
        <name>FAD</name>
        <dbReference type="ChEBI" id="CHEBI:57692"/>
    </cofactor>
</comment>
<evidence type="ECO:0000313" key="8">
    <source>
        <dbReference type="Proteomes" id="UP000068167"/>
    </source>
</evidence>